<keyword evidence="1" id="KW-0812">Transmembrane</keyword>
<keyword evidence="1" id="KW-1133">Transmembrane helix</keyword>
<dbReference type="Proteomes" id="UP001159363">
    <property type="component" value="Chromosome X"/>
</dbReference>
<gene>
    <name evidence="2" type="ORF">PR048_013856</name>
</gene>
<proteinExistence type="predicted"/>
<evidence type="ECO:0000313" key="3">
    <source>
        <dbReference type="Proteomes" id="UP001159363"/>
    </source>
</evidence>
<keyword evidence="1" id="KW-0472">Membrane</keyword>
<dbReference type="EMBL" id="JARBHB010000004">
    <property type="protein sequence ID" value="KAJ8887638.1"/>
    <property type="molecule type" value="Genomic_DNA"/>
</dbReference>
<protein>
    <submittedName>
        <fullName evidence="2">Uncharacterized protein</fullName>
    </submittedName>
</protein>
<comment type="caution">
    <text evidence="2">The sequence shown here is derived from an EMBL/GenBank/DDBJ whole genome shotgun (WGS) entry which is preliminary data.</text>
</comment>
<sequence>MLAHTSEGGSEAPIAFGSCTLQKHEKNYLNMPPISRKSLFEIWVENRKDSRFDAMFDFVLQQVESGFSIIVPPGFRKTLHFLKIYLKHNHVHQCKRVPLICLVGLTNLLVFVFVKLRVLKIKGLLDSVSQEELSMATEMTLRNNRKRDSAAIARKLLYQKLASLSTDETLAMIVDTNLSTNDYKHICQQVNYINCKCFPPYYKSLIDHTVTRLCNVQQVLESLHLLEIKALAIIIKWECDGAEQIYLAFLWCLYKCTPALRSLMRHNHGELREKKINKKYLKRKHKFKKILNVN</sequence>
<evidence type="ECO:0000256" key="1">
    <source>
        <dbReference type="SAM" id="Phobius"/>
    </source>
</evidence>
<keyword evidence="3" id="KW-1185">Reference proteome</keyword>
<reference evidence="2 3" key="1">
    <citation type="submission" date="2023-02" db="EMBL/GenBank/DDBJ databases">
        <title>LHISI_Scaffold_Assembly.</title>
        <authorList>
            <person name="Stuart O.P."/>
            <person name="Cleave R."/>
            <person name="Magrath M.J.L."/>
            <person name="Mikheyev A.S."/>
        </authorList>
    </citation>
    <scope>NUCLEOTIDE SEQUENCE [LARGE SCALE GENOMIC DNA]</scope>
    <source>
        <strain evidence="2">Daus_M_001</strain>
        <tissue evidence="2">Leg muscle</tissue>
    </source>
</reference>
<accession>A0ABQ9HTC8</accession>
<feature type="transmembrane region" description="Helical" evidence="1">
    <location>
        <begin position="97"/>
        <end position="114"/>
    </location>
</feature>
<evidence type="ECO:0000313" key="2">
    <source>
        <dbReference type="EMBL" id="KAJ8887638.1"/>
    </source>
</evidence>
<name>A0ABQ9HTC8_9NEOP</name>
<organism evidence="2 3">
    <name type="scientific">Dryococelus australis</name>
    <dbReference type="NCBI Taxonomy" id="614101"/>
    <lineage>
        <taxon>Eukaryota</taxon>
        <taxon>Metazoa</taxon>
        <taxon>Ecdysozoa</taxon>
        <taxon>Arthropoda</taxon>
        <taxon>Hexapoda</taxon>
        <taxon>Insecta</taxon>
        <taxon>Pterygota</taxon>
        <taxon>Neoptera</taxon>
        <taxon>Polyneoptera</taxon>
        <taxon>Phasmatodea</taxon>
        <taxon>Verophasmatodea</taxon>
        <taxon>Anareolatae</taxon>
        <taxon>Phasmatidae</taxon>
        <taxon>Eurycanthinae</taxon>
        <taxon>Dryococelus</taxon>
    </lineage>
</organism>